<name>A0A6U3T4E5_9STRA</name>
<dbReference type="InterPro" id="IPR028641">
    <property type="entry name" value="RCC2"/>
</dbReference>
<feature type="compositionally biased region" description="Low complexity" evidence="3">
    <location>
        <begin position="127"/>
        <end position="142"/>
    </location>
</feature>
<accession>A0A6U3T4E5</accession>
<feature type="compositionally biased region" description="Low complexity" evidence="3">
    <location>
        <begin position="8"/>
        <end position="21"/>
    </location>
</feature>
<dbReference type="InterPro" id="IPR009091">
    <property type="entry name" value="RCC1/BLIP-II"/>
</dbReference>
<gene>
    <name evidence="5" type="ORF">DBRI1063_LOCUS19020</name>
</gene>
<feature type="region of interest" description="Disordered" evidence="3">
    <location>
        <begin position="1"/>
        <end position="40"/>
    </location>
</feature>
<dbReference type="InterPro" id="IPR058923">
    <property type="entry name" value="RCC1-like_dom"/>
</dbReference>
<feature type="region of interest" description="Disordered" evidence="3">
    <location>
        <begin position="680"/>
        <end position="701"/>
    </location>
</feature>
<dbReference type="Pfam" id="PF25390">
    <property type="entry name" value="WD40_RLD"/>
    <property type="match status" value="1"/>
</dbReference>
<evidence type="ECO:0000259" key="4">
    <source>
        <dbReference type="Pfam" id="PF25390"/>
    </source>
</evidence>
<evidence type="ECO:0000313" key="5">
    <source>
        <dbReference type="EMBL" id="CAD9345755.1"/>
    </source>
</evidence>
<evidence type="ECO:0000256" key="1">
    <source>
        <dbReference type="ARBA" id="ARBA00022737"/>
    </source>
</evidence>
<evidence type="ECO:0000256" key="2">
    <source>
        <dbReference type="PROSITE-ProRule" id="PRU00235"/>
    </source>
</evidence>
<feature type="repeat" description="RCC1" evidence="2">
    <location>
        <begin position="594"/>
        <end position="647"/>
    </location>
</feature>
<dbReference type="EMBL" id="HBGN01029485">
    <property type="protein sequence ID" value="CAD9345755.1"/>
    <property type="molecule type" value="Transcribed_RNA"/>
</dbReference>
<protein>
    <recommendedName>
        <fullName evidence="4">RCC1-like domain-containing protein</fullName>
    </recommendedName>
</protein>
<reference evidence="5" key="1">
    <citation type="submission" date="2021-01" db="EMBL/GenBank/DDBJ databases">
        <authorList>
            <person name="Corre E."/>
            <person name="Pelletier E."/>
            <person name="Niang G."/>
            <person name="Scheremetjew M."/>
            <person name="Finn R."/>
            <person name="Kale V."/>
            <person name="Holt S."/>
            <person name="Cochrane G."/>
            <person name="Meng A."/>
            <person name="Brown T."/>
            <person name="Cohen L."/>
        </authorList>
    </citation>
    <scope>NUCLEOTIDE SEQUENCE</scope>
    <source>
        <strain evidence="5">Pop2</strain>
    </source>
</reference>
<dbReference type="PROSITE" id="PS50012">
    <property type="entry name" value="RCC1_3"/>
    <property type="match status" value="3"/>
</dbReference>
<organism evidence="5">
    <name type="scientific">Ditylum brightwellii</name>
    <dbReference type="NCBI Taxonomy" id="49249"/>
    <lineage>
        <taxon>Eukaryota</taxon>
        <taxon>Sar</taxon>
        <taxon>Stramenopiles</taxon>
        <taxon>Ochrophyta</taxon>
        <taxon>Bacillariophyta</taxon>
        <taxon>Mediophyceae</taxon>
        <taxon>Lithodesmiophycidae</taxon>
        <taxon>Lithodesmiales</taxon>
        <taxon>Lithodesmiaceae</taxon>
        <taxon>Ditylum</taxon>
    </lineage>
</organism>
<dbReference type="SUPFAM" id="SSF50985">
    <property type="entry name" value="RCC1/BLIP-II"/>
    <property type="match status" value="1"/>
</dbReference>
<dbReference type="GO" id="GO:0031267">
    <property type="term" value="F:small GTPase binding"/>
    <property type="evidence" value="ECO:0007669"/>
    <property type="project" value="TreeGrafter"/>
</dbReference>
<keyword evidence="1" id="KW-0677">Repeat</keyword>
<dbReference type="AlphaFoldDB" id="A0A6U3T4E5"/>
<sequence length="701" mass="72302">MARKKRSAPAAATSATATSSAVRRRRNASNAIVAPGGGTNTDVLNLSRNLDMSADAVQAMLHCGGAGVRTSRRSAAAAAAASGTNNASSAVMSTAWSDFMSEEGMGGATAGGSASEPATKRTKQDNDTSSNTTTSQKDSTSTATVFVKHTYELPISPKMRNPKSKSKNDSSSSYTPPGLLAQTGTLDAAVVGRLAKRPAGRGVHDLEEPTLLFPTTIFTPKIKIALIATSSSSCHSIAVDIHGTPYGWGRNECKQLGTITANASGVPTASSSNSAGSASSGSGILIADIAVPTKLEGPWNISKNVIVGAAVGKSHSILVADNGLAYAAGMNKRGECGVNSSVDEVHHFRKCFLVGGTSGGEGKKADDGAKAVQVSCGENFSVILSSQGHLYSAGSAEFGQLGNGETGEYFVTASKIAFANSTKFERRAIFVQSAADAEGGLVTDSKDSAKMIPLPDSADIAIGSISCGKNHTIAVEAPIKESPGQSASSRVFSWGCGGYGCLGHNVQADEYTPRLISALRGPLFASNTPVRAAAGAQCSMILTKNGHVYYWGKHRQGTEATMRPTLIDALANNMHVVTAFSAGSQTVFCSTKNAVTVSWGQGTHGELGYGLGKAKSSAKPQFVEKLDKCLVSDVACGYGHTLFLIRDEDEEDKNALKKMKKLETDDVAAFMAEVAGRKFAAGAGDDDGDGGGGKKRGKGKK</sequence>
<dbReference type="PANTHER" id="PTHR46207:SF1">
    <property type="entry name" value="PROTEIN RCC2"/>
    <property type="match status" value="1"/>
</dbReference>
<feature type="domain" description="RCC1-like" evidence="4">
    <location>
        <begin position="226"/>
        <end position="643"/>
    </location>
</feature>
<feature type="repeat" description="RCC1" evidence="2">
    <location>
        <begin position="243"/>
        <end position="322"/>
    </location>
</feature>
<feature type="region of interest" description="Disordered" evidence="3">
    <location>
        <begin position="102"/>
        <end position="180"/>
    </location>
</feature>
<evidence type="ECO:0000256" key="3">
    <source>
        <dbReference type="SAM" id="MobiDB-lite"/>
    </source>
</evidence>
<dbReference type="Gene3D" id="2.130.10.30">
    <property type="entry name" value="Regulator of chromosome condensation 1/beta-lactamase-inhibitor protein II"/>
    <property type="match status" value="2"/>
</dbReference>
<dbReference type="PROSITE" id="PS00626">
    <property type="entry name" value="RCC1_2"/>
    <property type="match status" value="1"/>
</dbReference>
<dbReference type="PRINTS" id="PR00633">
    <property type="entry name" value="RCCNDNSATION"/>
</dbReference>
<dbReference type="GO" id="GO:0016020">
    <property type="term" value="C:membrane"/>
    <property type="evidence" value="ECO:0007669"/>
    <property type="project" value="TreeGrafter"/>
</dbReference>
<proteinExistence type="predicted"/>
<dbReference type="PANTHER" id="PTHR46207">
    <property type="entry name" value="PROTEIN RCC2"/>
    <property type="match status" value="1"/>
</dbReference>
<dbReference type="InterPro" id="IPR000408">
    <property type="entry name" value="Reg_chr_condens"/>
</dbReference>
<feature type="repeat" description="RCC1" evidence="2">
    <location>
        <begin position="489"/>
        <end position="545"/>
    </location>
</feature>